<name>A0A6G1D7A9_9ORYZ</name>
<dbReference type="AlphaFoldDB" id="A0A6G1D7A9"/>
<accession>A0A6G1D7A9</accession>
<evidence type="ECO:0008006" key="3">
    <source>
        <dbReference type="Google" id="ProtNLM"/>
    </source>
</evidence>
<comment type="caution">
    <text evidence="1">The sequence shown here is derived from an EMBL/GenBank/DDBJ whole genome shotgun (WGS) entry which is preliminary data.</text>
</comment>
<protein>
    <recommendedName>
        <fullName evidence="3">Reverse transcriptase zinc-binding domain-containing protein</fullName>
    </recommendedName>
</protein>
<evidence type="ECO:0000313" key="2">
    <source>
        <dbReference type="Proteomes" id="UP000479710"/>
    </source>
</evidence>
<sequence>MDTPCDDGDRAFFAAATRVTIWNGEKASFWCSNWLSRMAFRFLTPKLYKYYKAKSRTVARALRNNTWIQDINHSHPVPLLQDYVAIWQLIDETDI</sequence>
<dbReference type="EMBL" id="SPHZ02000007">
    <property type="protein sequence ID" value="KAF0908269.1"/>
    <property type="molecule type" value="Genomic_DNA"/>
</dbReference>
<reference evidence="1 2" key="1">
    <citation type="submission" date="2019-11" db="EMBL/GenBank/DDBJ databases">
        <title>Whole genome sequence of Oryza granulata.</title>
        <authorList>
            <person name="Li W."/>
        </authorList>
    </citation>
    <scope>NUCLEOTIDE SEQUENCE [LARGE SCALE GENOMIC DNA]</scope>
    <source>
        <strain evidence="2">cv. Menghai</strain>
        <tissue evidence="1">Leaf</tissue>
    </source>
</reference>
<dbReference type="Proteomes" id="UP000479710">
    <property type="component" value="Unassembled WGS sequence"/>
</dbReference>
<evidence type="ECO:0000313" key="1">
    <source>
        <dbReference type="EMBL" id="KAF0908269.1"/>
    </source>
</evidence>
<dbReference type="OrthoDB" id="686181at2759"/>
<proteinExistence type="predicted"/>
<organism evidence="1 2">
    <name type="scientific">Oryza meyeriana var. granulata</name>
    <dbReference type="NCBI Taxonomy" id="110450"/>
    <lineage>
        <taxon>Eukaryota</taxon>
        <taxon>Viridiplantae</taxon>
        <taxon>Streptophyta</taxon>
        <taxon>Embryophyta</taxon>
        <taxon>Tracheophyta</taxon>
        <taxon>Spermatophyta</taxon>
        <taxon>Magnoliopsida</taxon>
        <taxon>Liliopsida</taxon>
        <taxon>Poales</taxon>
        <taxon>Poaceae</taxon>
        <taxon>BOP clade</taxon>
        <taxon>Oryzoideae</taxon>
        <taxon>Oryzeae</taxon>
        <taxon>Oryzinae</taxon>
        <taxon>Oryza</taxon>
        <taxon>Oryza meyeriana</taxon>
    </lineage>
</organism>
<keyword evidence="2" id="KW-1185">Reference proteome</keyword>
<gene>
    <name evidence="1" type="ORF">E2562_023887</name>
</gene>